<feature type="compositionally biased region" description="Low complexity" evidence="1">
    <location>
        <begin position="184"/>
        <end position="194"/>
    </location>
</feature>
<feature type="chain" id="PRO_5013192880" description="DUF4142 domain-containing protein" evidence="2">
    <location>
        <begin position="23"/>
        <end position="204"/>
    </location>
</feature>
<dbReference type="EMBL" id="NEVL01000003">
    <property type="protein sequence ID" value="OZI35261.1"/>
    <property type="molecule type" value="Genomic_DNA"/>
</dbReference>
<dbReference type="PANTHER" id="PTHR38593:SF1">
    <property type="entry name" value="BLR2558 PROTEIN"/>
    <property type="match status" value="1"/>
</dbReference>
<dbReference type="Pfam" id="PF13628">
    <property type="entry name" value="DUF4142"/>
    <property type="match status" value="1"/>
</dbReference>
<dbReference type="InterPro" id="IPR012347">
    <property type="entry name" value="Ferritin-like"/>
</dbReference>
<name>A0A261SDX1_9BORD</name>
<evidence type="ECO:0000313" key="5">
    <source>
        <dbReference type="Proteomes" id="UP000217005"/>
    </source>
</evidence>
<evidence type="ECO:0000256" key="1">
    <source>
        <dbReference type="SAM" id="MobiDB-lite"/>
    </source>
</evidence>
<protein>
    <recommendedName>
        <fullName evidence="3">DUF4142 domain-containing protein</fullName>
    </recommendedName>
</protein>
<dbReference type="Gene3D" id="1.20.1260.10">
    <property type="match status" value="1"/>
</dbReference>
<dbReference type="AlphaFoldDB" id="A0A261SDX1"/>
<dbReference type="OrthoDB" id="118677at2"/>
<feature type="compositionally biased region" description="Low complexity" evidence="1">
    <location>
        <begin position="155"/>
        <end position="172"/>
    </location>
</feature>
<feature type="signal peptide" evidence="2">
    <location>
        <begin position="1"/>
        <end position="22"/>
    </location>
</feature>
<evidence type="ECO:0000256" key="2">
    <source>
        <dbReference type="SAM" id="SignalP"/>
    </source>
</evidence>
<sequence length="204" mass="20530">MRALIAAVALTAGLCAAPVALAADQAEGQFVARAVALSQFQIDAAQLAQDRAASGEVQAFARQMGEQHRESLKTLQPYVGKTAPAPTGAYAGQLAALRDAQGAGFDRKYLTEAVAGTLGEALPAFEVAVQQGADPAVRDYAKRAVAQLTEQRARAQALANPKPAPAAAETVTPTPPGEAPAPSPASRSAPAAGTAGPGGGAPQR</sequence>
<evidence type="ECO:0000259" key="3">
    <source>
        <dbReference type="Pfam" id="PF13628"/>
    </source>
</evidence>
<organism evidence="4 5">
    <name type="scientific">Bordetella genomosp. 1</name>
    <dbReference type="NCBI Taxonomy" id="1395607"/>
    <lineage>
        <taxon>Bacteria</taxon>
        <taxon>Pseudomonadati</taxon>
        <taxon>Pseudomonadota</taxon>
        <taxon>Betaproteobacteria</taxon>
        <taxon>Burkholderiales</taxon>
        <taxon>Alcaligenaceae</taxon>
        <taxon>Bordetella</taxon>
    </lineage>
</organism>
<feature type="domain" description="DUF4142" evidence="3">
    <location>
        <begin position="27"/>
        <end position="158"/>
    </location>
</feature>
<reference evidence="4 5" key="1">
    <citation type="submission" date="2017-05" db="EMBL/GenBank/DDBJ databases">
        <title>Complete and WGS of Bordetella genogroups.</title>
        <authorList>
            <person name="Spilker T."/>
            <person name="LiPuma J."/>
        </authorList>
    </citation>
    <scope>NUCLEOTIDE SEQUENCE [LARGE SCALE GENOMIC DNA]</scope>
    <source>
        <strain evidence="4 5">AU17610</strain>
    </source>
</reference>
<feature type="compositionally biased region" description="Gly residues" evidence="1">
    <location>
        <begin position="195"/>
        <end position="204"/>
    </location>
</feature>
<gene>
    <name evidence="4" type="ORF">CEG14_09145</name>
</gene>
<feature type="region of interest" description="Disordered" evidence="1">
    <location>
        <begin position="155"/>
        <end position="204"/>
    </location>
</feature>
<dbReference type="PANTHER" id="PTHR38593">
    <property type="entry name" value="BLR2558 PROTEIN"/>
    <property type="match status" value="1"/>
</dbReference>
<feature type="compositionally biased region" description="Pro residues" evidence="1">
    <location>
        <begin position="173"/>
        <end position="183"/>
    </location>
</feature>
<accession>A0A261SDX1</accession>
<dbReference type="Proteomes" id="UP000217005">
    <property type="component" value="Unassembled WGS sequence"/>
</dbReference>
<evidence type="ECO:0000313" key="4">
    <source>
        <dbReference type="EMBL" id="OZI35261.1"/>
    </source>
</evidence>
<comment type="caution">
    <text evidence="4">The sequence shown here is derived from an EMBL/GenBank/DDBJ whole genome shotgun (WGS) entry which is preliminary data.</text>
</comment>
<dbReference type="RefSeq" id="WP_094826071.1">
    <property type="nucleotide sequence ID" value="NZ_NEVL01000003.1"/>
</dbReference>
<keyword evidence="2" id="KW-0732">Signal</keyword>
<dbReference type="InterPro" id="IPR025419">
    <property type="entry name" value="DUF4142"/>
</dbReference>
<proteinExistence type="predicted"/>